<evidence type="ECO:0000256" key="1">
    <source>
        <dbReference type="SAM" id="Phobius"/>
    </source>
</evidence>
<sequence>MLLLFLTFLLAHFAADFVFQGHRLIQLKKKHLHQGLALHSLCHLVITMLAVSLYTVIVGDPVDITWGTMAVAAFFVAILHYLIDWMKVASGKRFTNTIISAGLFLIDQLLHVISIIVVLHTMGLIRYSFAAFKADSLQFLFGHMIFSDPVKLMLLVIIFILVTQGAGYFLNILLRNLGPTPSLGKGTYSIADEQTQIKTYHNEQGEEAQEVITVKTERIYRDSPHHIGRYIGMIERVLIIIFIVQGIPHGMMFLIAVKSLARFKQFESKEFAEYYLVGSLSSALIALVFGYAVLRII</sequence>
<dbReference type="EMBL" id="PZZP01000001">
    <property type="protein sequence ID" value="PTM59385.1"/>
    <property type="molecule type" value="Genomic_DNA"/>
</dbReference>
<keyword evidence="3" id="KW-1185">Reference proteome</keyword>
<dbReference type="RefSeq" id="WP_107726332.1">
    <property type="nucleotide sequence ID" value="NZ_PZZP01000001.1"/>
</dbReference>
<feature type="transmembrane region" description="Helical" evidence="1">
    <location>
        <begin position="275"/>
        <end position="294"/>
    </location>
</feature>
<name>A0A2T4ZBY0_9BACL</name>
<gene>
    <name evidence="2" type="ORF">C8J48_2002</name>
</gene>
<keyword evidence="1" id="KW-1133">Transmembrane helix</keyword>
<comment type="caution">
    <text evidence="2">The sequence shown here is derived from an EMBL/GenBank/DDBJ whole genome shotgun (WGS) entry which is preliminary data.</text>
</comment>
<dbReference type="Pfam" id="PF11750">
    <property type="entry name" value="DUF3307"/>
    <property type="match status" value="1"/>
</dbReference>
<dbReference type="AlphaFoldDB" id="A0A2T4ZBY0"/>
<feature type="transmembrane region" description="Helical" evidence="1">
    <location>
        <begin position="98"/>
        <end position="120"/>
    </location>
</feature>
<reference evidence="2 3" key="1">
    <citation type="submission" date="2018-04" db="EMBL/GenBank/DDBJ databases">
        <title>Genomic Encyclopedia of Archaeal and Bacterial Type Strains, Phase II (KMG-II): from individual species to whole genera.</title>
        <authorList>
            <person name="Goeker M."/>
        </authorList>
    </citation>
    <scope>NUCLEOTIDE SEQUENCE [LARGE SCALE GENOMIC DNA]</scope>
    <source>
        <strain evidence="2 3">DSM 45169</strain>
    </source>
</reference>
<feature type="transmembrane region" description="Helical" evidence="1">
    <location>
        <begin position="237"/>
        <end position="255"/>
    </location>
</feature>
<feature type="transmembrane region" description="Helical" evidence="1">
    <location>
        <begin position="152"/>
        <end position="174"/>
    </location>
</feature>
<organism evidence="2 3">
    <name type="scientific">Desmospora activa DSM 45169</name>
    <dbReference type="NCBI Taxonomy" id="1121389"/>
    <lineage>
        <taxon>Bacteria</taxon>
        <taxon>Bacillati</taxon>
        <taxon>Bacillota</taxon>
        <taxon>Bacilli</taxon>
        <taxon>Bacillales</taxon>
        <taxon>Thermoactinomycetaceae</taxon>
        <taxon>Desmospora</taxon>
    </lineage>
</organism>
<dbReference type="Proteomes" id="UP000241639">
    <property type="component" value="Unassembled WGS sequence"/>
</dbReference>
<evidence type="ECO:0000313" key="2">
    <source>
        <dbReference type="EMBL" id="PTM59385.1"/>
    </source>
</evidence>
<evidence type="ECO:0000313" key="3">
    <source>
        <dbReference type="Proteomes" id="UP000241639"/>
    </source>
</evidence>
<accession>A0A2T4ZBY0</accession>
<feature type="transmembrane region" description="Helical" evidence="1">
    <location>
        <begin position="38"/>
        <end position="57"/>
    </location>
</feature>
<feature type="transmembrane region" description="Helical" evidence="1">
    <location>
        <begin position="64"/>
        <end position="83"/>
    </location>
</feature>
<proteinExistence type="predicted"/>
<protein>
    <submittedName>
        <fullName evidence="2">Uncharacterized protein DUF3307</fullName>
    </submittedName>
</protein>
<keyword evidence="1" id="KW-0812">Transmembrane</keyword>
<keyword evidence="1" id="KW-0472">Membrane</keyword>
<dbReference type="OrthoDB" id="5122730at2"/>
<dbReference type="InterPro" id="IPR021737">
    <property type="entry name" value="Phage_phiKZ_Orf197"/>
</dbReference>